<name>A0A7G9WIC5_9FIRM</name>
<dbReference type="KEGG" id="caml:H6X83_01935"/>
<proteinExistence type="predicted"/>
<dbReference type="PANTHER" id="PTHR43649">
    <property type="entry name" value="ARABINOSE-BINDING PROTEIN-RELATED"/>
    <property type="match status" value="1"/>
</dbReference>
<feature type="region of interest" description="Disordered" evidence="1">
    <location>
        <begin position="28"/>
        <end position="50"/>
    </location>
</feature>
<protein>
    <submittedName>
        <fullName evidence="3">Carbohydrate ABC transporter substrate-binding protein</fullName>
    </submittedName>
</protein>
<evidence type="ECO:0000313" key="4">
    <source>
        <dbReference type="Proteomes" id="UP000516046"/>
    </source>
</evidence>
<dbReference type="PANTHER" id="PTHR43649:SF12">
    <property type="entry name" value="DIACETYLCHITOBIOSE BINDING PROTEIN DASA"/>
    <property type="match status" value="1"/>
</dbReference>
<evidence type="ECO:0000313" key="3">
    <source>
        <dbReference type="EMBL" id="QNO18437.1"/>
    </source>
</evidence>
<keyword evidence="4" id="KW-1185">Reference proteome</keyword>
<evidence type="ECO:0000256" key="2">
    <source>
        <dbReference type="SAM" id="SignalP"/>
    </source>
</evidence>
<keyword evidence="2" id="KW-0732">Signal</keyword>
<dbReference type="InterPro" id="IPR006059">
    <property type="entry name" value="SBP"/>
</dbReference>
<reference evidence="3 4" key="1">
    <citation type="submission" date="2020-08" db="EMBL/GenBank/DDBJ databases">
        <authorList>
            <person name="Ren C."/>
            <person name="Gu Y."/>
            <person name="Xu Y."/>
        </authorList>
    </citation>
    <scope>NUCLEOTIDE SEQUENCE [LARGE SCALE GENOMIC DNA]</scope>
    <source>
        <strain evidence="3 4">LBM18003</strain>
    </source>
</reference>
<dbReference type="SUPFAM" id="SSF53850">
    <property type="entry name" value="Periplasmic binding protein-like II"/>
    <property type="match status" value="1"/>
</dbReference>
<dbReference type="Gene3D" id="3.40.190.10">
    <property type="entry name" value="Periplasmic binding protein-like II"/>
    <property type="match status" value="2"/>
</dbReference>
<dbReference type="Pfam" id="PF01547">
    <property type="entry name" value="SBP_bac_1"/>
    <property type="match status" value="1"/>
</dbReference>
<evidence type="ECO:0000256" key="1">
    <source>
        <dbReference type="SAM" id="MobiDB-lite"/>
    </source>
</evidence>
<feature type="signal peptide" evidence="2">
    <location>
        <begin position="1"/>
        <end position="31"/>
    </location>
</feature>
<accession>A0A7G9WIC5</accession>
<dbReference type="RefSeq" id="WP_212507500.1">
    <property type="nucleotide sequence ID" value="NZ_CP060696.1"/>
</dbReference>
<dbReference type="PROSITE" id="PS51257">
    <property type="entry name" value="PROKAR_LIPOPROTEIN"/>
    <property type="match status" value="1"/>
</dbReference>
<dbReference type="InterPro" id="IPR050490">
    <property type="entry name" value="Bact_solute-bd_prot1"/>
</dbReference>
<gene>
    <name evidence="3" type="ORF">H6X83_01935</name>
</gene>
<organism evidence="3 4">
    <name type="scientific">Caproicibacterium amylolyticum</name>
    <dbReference type="NCBI Taxonomy" id="2766537"/>
    <lineage>
        <taxon>Bacteria</taxon>
        <taxon>Bacillati</taxon>
        <taxon>Bacillota</taxon>
        <taxon>Clostridia</taxon>
        <taxon>Eubacteriales</taxon>
        <taxon>Oscillospiraceae</taxon>
        <taxon>Caproicibacterium</taxon>
    </lineage>
</organism>
<dbReference type="AlphaFoldDB" id="A0A7G9WIC5"/>
<sequence length="462" mass="50135">MKCKKILAVAMAGAMCAAALTGCSGSGESSAASTPTSKDAASASGTSAGAVPTDKNISLSMFQFKVEAKDAFQKVIDAYQQKHPNVKITMETVGGGSDYGAALKTKMQSDPPAIFNIGGPQDVKDWSSKLEDLSDQSWVSHLPADSLSDVKQGSKVLGMPFDLEGYGIVINKKMFEDAGVSYDSMLTYDGMKKGFDTLKDKIAKGEMKDKYPQLEAVMEYPAKETWVIGDHDINAALTQDFKSATDAFNAKEIPFKAADAYKKMIDFQAGYTSNANDKGKLNSIDYSTSLEGGLAIERVAAIEQGNWIAPSVTNVDANVLQKLDLLPFPIPGYSEGTWPVGVPEYWAVNKDVSADQKVVAKDFLNFMYQSDEGKQIIINDAKFAVAFDNYGDLKPSDPLNQRVMRAVQDKKTMPGWVYSGAPATWTQKVAGANVQKYLSGEETWDQVVKNCKDQWKSMRASS</sequence>
<feature type="chain" id="PRO_5028801031" evidence="2">
    <location>
        <begin position="32"/>
        <end position="462"/>
    </location>
</feature>
<dbReference type="EMBL" id="CP060696">
    <property type="protein sequence ID" value="QNO18437.1"/>
    <property type="molecule type" value="Genomic_DNA"/>
</dbReference>
<dbReference type="Proteomes" id="UP000516046">
    <property type="component" value="Chromosome"/>
</dbReference>